<dbReference type="EMBL" id="FNSC01000001">
    <property type="protein sequence ID" value="SEB95926.1"/>
    <property type="molecule type" value="Genomic_DNA"/>
</dbReference>
<dbReference type="InterPro" id="IPR036388">
    <property type="entry name" value="WH-like_DNA-bd_sf"/>
</dbReference>
<accession>A0A1H4NKZ9</accession>
<keyword evidence="3" id="KW-1185">Reference proteome</keyword>
<protein>
    <submittedName>
        <fullName evidence="2">Molybdate transport system regulatory protein</fullName>
    </submittedName>
</protein>
<dbReference type="Proteomes" id="UP000242849">
    <property type="component" value="Unassembled WGS sequence"/>
</dbReference>
<dbReference type="Pfam" id="PF00126">
    <property type="entry name" value="HTH_1"/>
    <property type="match status" value="1"/>
</dbReference>
<evidence type="ECO:0000313" key="2">
    <source>
        <dbReference type="EMBL" id="SEB95926.1"/>
    </source>
</evidence>
<dbReference type="SUPFAM" id="SSF46785">
    <property type="entry name" value="Winged helix' DNA-binding domain"/>
    <property type="match status" value="1"/>
</dbReference>
<name>A0A1H4NKZ9_PSEAG</name>
<evidence type="ECO:0000313" key="3">
    <source>
        <dbReference type="Proteomes" id="UP000242849"/>
    </source>
</evidence>
<dbReference type="InterPro" id="IPR036390">
    <property type="entry name" value="WH_DNA-bd_sf"/>
</dbReference>
<organism evidence="2 3">
    <name type="scientific">Pseudomonas anguilliseptica</name>
    <dbReference type="NCBI Taxonomy" id="53406"/>
    <lineage>
        <taxon>Bacteria</taxon>
        <taxon>Pseudomonadati</taxon>
        <taxon>Pseudomonadota</taxon>
        <taxon>Gammaproteobacteria</taxon>
        <taxon>Pseudomonadales</taxon>
        <taxon>Pseudomonadaceae</taxon>
        <taxon>Pseudomonas</taxon>
    </lineage>
</organism>
<dbReference type="OrthoDB" id="9800709at2"/>
<dbReference type="Gene3D" id="1.10.10.10">
    <property type="entry name" value="Winged helix-like DNA-binding domain superfamily/Winged helix DNA-binding domain"/>
    <property type="match status" value="1"/>
</dbReference>
<evidence type="ECO:0000259" key="1">
    <source>
        <dbReference type="Pfam" id="PF00126"/>
    </source>
</evidence>
<dbReference type="STRING" id="53406.SAMN05421553_0089"/>
<dbReference type="RefSeq" id="WP_090375366.1">
    <property type="nucleotide sequence ID" value="NZ_CP156749.1"/>
</dbReference>
<feature type="domain" description="HTH lysR-type" evidence="1">
    <location>
        <begin position="25"/>
        <end position="84"/>
    </location>
</feature>
<dbReference type="InterPro" id="IPR051815">
    <property type="entry name" value="Molybdate_resp_trans_reg"/>
</dbReference>
<sequence>MYRLDLKIRLHNGTDIALGPGKADLLEAIALHGSISGAARAMGMSYRRAWLLVETMNRSFRQPLVSTLAGGKHGGGTQLTETGEQVLQRYRALCAQALAAVQGGCDELADFLADAPPTDS</sequence>
<dbReference type="GO" id="GO:0003700">
    <property type="term" value="F:DNA-binding transcription factor activity"/>
    <property type="evidence" value="ECO:0007669"/>
    <property type="project" value="InterPro"/>
</dbReference>
<reference evidence="3" key="1">
    <citation type="submission" date="2016-10" db="EMBL/GenBank/DDBJ databases">
        <authorList>
            <person name="Varghese N."/>
            <person name="Submissions S."/>
        </authorList>
    </citation>
    <scope>NUCLEOTIDE SEQUENCE [LARGE SCALE GENOMIC DNA]</scope>
    <source>
        <strain evidence="3">DSM 12111</strain>
    </source>
</reference>
<dbReference type="PANTHER" id="PTHR30432">
    <property type="entry name" value="TRANSCRIPTIONAL REGULATOR MODE"/>
    <property type="match status" value="1"/>
</dbReference>
<dbReference type="AlphaFoldDB" id="A0A1H4NKZ9"/>
<proteinExistence type="predicted"/>
<dbReference type="PANTHER" id="PTHR30432:SF1">
    <property type="entry name" value="DNA-BINDING TRANSCRIPTIONAL DUAL REGULATOR MODE"/>
    <property type="match status" value="1"/>
</dbReference>
<dbReference type="InterPro" id="IPR000847">
    <property type="entry name" value="LysR_HTH_N"/>
</dbReference>
<gene>
    <name evidence="2" type="ORF">SAMN05421553_0089</name>
</gene>